<evidence type="ECO:0000256" key="2">
    <source>
        <dbReference type="ARBA" id="ARBA00022452"/>
    </source>
</evidence>
<sequence>MQRTITRNAGVLTFVMILSGCAGQTFRQTPIVKAVSLPTVSGTSKIAEADALVDADAIAEAVAISEADPIGLSATDPTSAMTVQTVRFVEPVVGDEVSYDETSDGIPMDFQTALAMIGGDHPTVAAARYRVQAAYAELQQAEVLWLPSIQIGGSLHRHDGTLQASNGSITDVNRNSLQAGLGAGAVGAGSTPQPGIVAQFHFADAIFQPRIAQRTVWARQHGRTAVYNAQLRDAAVAYNRLLAAKQRFAVLMESEQRLAELTKLTTDFAESGEGLRADVDRTETEQRLVEGRLEQAKEQISVASFRLAEALSLQFGMTIEPTDPMMVPIELRSTIADPASNPDSLIAIGLSNRPELKEANCLVAEAIERYQREKSAPMVPSVILGLSQTGFGGGLGDHLGSFHDRTDLDVLAVWQIRNLGFGDRAAACRAAAISQQVRAEQIRQMDRVAREVAEANAQIGFRDARITIAQKAIGAAENSKQRNLDRIRDGQGIPLEALQSLQALEAAQMEYIQAVTEHNEAQFQLQWALGWPIT</sequence>
<evidence type="ECO:0000313" key="7">
    <source>
        <dbReference type="Proteomes" id="UP000319143"/>
    </source>
</evidence>
<dbReference type="GO" id="GO:0015562">
    <property type="term" value="F:efflux transmembrane transporter activity"/>
    <property type="evidence" value="ECO:0007669"/>
    <property type="project" value="InterPro"/>
</dbReference>
<reference evidence="6 7" key="1">
    <citation type="submission" date="2019-02" db="EMBL/GenBank/DDBJ databases">
        <title>Deep-cultivation of Planctomycetes and their phenomic and genomic characterization uncovers novel biology.</title>
        <authorList>
            <person name="Wiegand S."/>
            <person name="Jogler M."/>
            <person name="Boedeker C."/>
            <person name="Pinto D."/>
            <person name="Vollmers J."/>
            <person name="Rivas-Marin E."/>
            <person name="Kohn T."/>
            <person name="Peeters S.H."/>
            <person name="Heuer A."/>
            <person name="Rast P."/>
            <person name="Oberbeckmann S."/>
            <person name="Bunk B."/>
            <person name="Jeske O."/>
            <person name="Meyerdierks A."/>
            <person name="Storesund J.E."/>
            <person name="Kallscheuer N."/>
            <person name="Luecker S."/>
            <person name="Lage O.M."/>
            <person name="Pohl T."/>
            <person name="Merkel B.J."/>
            <person name="Hornburger P."/>
            <person name="Mueller R.-W."/>
            <person name="Bruemmer F."/>
            <person name="Labrenz M."/>
            <person name="Spormann A.M."/>
            <person name="Op Den Camp H."/>
            <person name="Overmann J."/>
            <person name="Amann R."/>
            <person name="Jetten M.S.M."/>
            <person name="Mascher T."/>
            <person name="Medema M.H."/>
            <person name="Devos D.P."/>
            <person name="Kaster A.-K."/>
            <person name="Ovreas L."/>
            <person name="Rohde M."/>
            <person name="Galperin M.Y."/>
            <person name="Jogler C."/>
        </authorList>
    </citation>
    <scope>NUCLEOTIDE SEQUENCE [LARGE SCALE GENOMIC DNA]</scope>
    <source>
        <strain evidence="6 7">Poly41</strain>
    </source>
</reference>
<accession>A0A5C6DI57</accession>
<evidence type="ECO:0000256" key="4">
    <source>
        <dbReference type="ARBA" id="ARBA00023136"/>
    </source>
</evidence>
<dbReference type="RefSeq" id="WP_146527955.1">
    <property type="nucleotide sequence ID" value="NZ_SJPV01000006.1"/>
</dbReference>
<dbReference type="EMBL" id="SJPV01000006">
    <property type="protein sequence ID" value="TWU35875.1"/>
    <property type="molecule type" value="Genomic_DNA"/>
</dbReference>
<dbReference type="SUPFAM" id="SSF56954">
    <property type="entry name" value="Outer membrane efflux proteins (OEP)"/>
    <property type="match status" value="1"/>
</dbReference>
<dbReference type="OrthoDB" id="266724at2"/>
<dbReference type="PANTHER" id="PTHR30026">
    <property type="entry name" value="OUTER MEMBRANE PROTEIN TOLC"/>
    <property type="match status" value="1"/>
</dbReference>
<proteinExistence type="predicted"/>
<dbReference type="Gene3D" id="1.20.1600.10">
    <property type="entry name" value="Outer membrane efflux proteins (OEP)"/>
    <property type="match status" value="1"/>
</dbReference>
<dbReference type="GO" id="GO:1990281">
    <property type="term" value="C:efflux pump complex"/>
    <property type="evidence" value="ECO:0007669"/>
    <property type="project" value="TreeGrafter"/>
</dbReference>
<protein>
    <submittedName>
        <fullName evidence="6">Outer membrane efflux protein</fullName>
    </submittedName>
</protein>
<dbReference type="PROSITE" id="PS51257">
    <property type="entry name" value="PROKAR_LIPOPROTEIN"/>
    <property type="match status" value="1"/>
</dbReference>
<dbReference type="AlphaFoldDB" id="A0A5C6DI57"/>
<evidence type="ECO:0000256" key="3">
    <source>
        <dbReference type="ARBA" id="ARBA00022692"/>
    </source>
</evidence>
<name>A0A5C6DI57_9BACT</name>
<comment type="subcellular location">
    <subcellularLocation>
        <location evidence="1">Cell outer membrane</location>
    </subcellularLocation>
</comment>
<organism evidence="6 7">
    <name type="scientific">Novipirellula artificiosorum</name>
    <dbReference type="NCBI Taxonomy" id="2528016"/>
    <lineage>
        <taxon>Bacteria</taxon>
        <taxon>Pseudomonadati</taxon>
        <taxon>Planctomycetota</taxon>
        <taxon>Planctomycetia</taxon>
        <taxon>Pirellulales</taxon>
        <taxon>Pirellulaceae</taxon>
        <taxon>Novipirellula</taxon>
    </lineage>
</organism>
<keyword evidence="3" id="KW-0812">Transmembrane</keyword>
<dbReference type="InterPro" id="IPR051906">
    <property type="entry name" value="TolC-like"/>
</dbReference>
<evidence type="ECO:0000256" key="5">
    <source>
        <dbReference type="ARBA" id="ARBA00023237"/>
    </source>
</evidence>
<evidence type="ECO:0000256" key="1">
    <source>
        <dbReference type="ARBA" id="ARBA00004442"/>
    </source>
</evidence>
<evidence type="ECO:0000313" key="6">
    <source>
        <dbReference type="EMBL" id="TWU35875.1"/>
    </source>
</evidence>
<keyword evidence="4" id="KW-0472">Membrane</keyword>
<gene>
    <name evidence="6" type="ORF">Poly41_36260</name>
</gene>
<dbReference type="GO" id="GO:0009279">
    <property type="term" value="C:cell outer membrane"/>
    <property type="evidence" value="ECO:0007669"/>
    <property type="project" value="UniProtKB-SubCell"/>
</dbReference>
<keyword evidence="2" id="KW-1134">Transmembrane beta strand</keyword>
<dbReference type="Proteomes" id="UP000319143">
    <property type="component" value="Unassembled WGS sequence"/>
</dbReference>
<comment type="caution">
    <text evidence="6">The sequence shown here is derived from an EMBL/GenBank/DDBJ whole genome shotgun (WGS) entry which is preliminary data.</text>
</comment>
<dbReference type="PANTHER" id="PTHR30026:SF20">
    <property type="entry name" value="OUTER MEMBRANE PROTEIN TOLC"/>
    <property type="match status" value="1"/>
</dbReference>
<keyword evidence="5" id="KW-0998">Cell outer membrane</keyword>
<keyword evidence="7" id="KW-1185">Reference proteome</keyword>
<dbReference type="GO" id="GO:0015288">
    <property type="term" value="F:porin activity"/>
    <property type="evidence" value="ECO:0007669"/>
    <property type="project" value="TreeGrafter"/>
</dbReference>